<dbReference type="AlphaFoldDB" id="A0A2K3K3Q9"/>
<gene>
    <name evidence="1" type="ORF">L195_g052177</name>
</gene>
<dbReference type="PANTHER" id="PTHR36617:SF15">
    <property type="entry name" value="REVERSE TRANSCRIPTASE ZINC-BINDING DOMAIN-CONTAINING PROTEIN"/>
    <property type="match status" value="1"/>
</dbReference>
<dbReference type="PANTHER" id="PTHR36617">
    <property type="entry name" value="PROTEIN, PUTATIVE-RELATED"/>
    <property type="match status" value="1"/>
</dbReference>
<name>A0A2K3K3Q9_TRIPR</name>
<evidence type="ECO:0000313" key="1">
    <source>
        <dbReference type="EMBL" id="PNX60908.1"/>
    </source>
</evidence>
<sequence length="199" mass="22825">MLPKFLSWDTVVTGPKDSLWWRDVACVGGKVGDCWFPSQVSSVLGNGNSILFWKEKWYGAAPLRDLFPRLFDKEQFKDCMVSDLFQQGSYFLNWNSAWLTSLSRSELLEKAELDQLLLGVVVRSDIADRRRWNSESSGMFSVKYVYLFLQSRLELLITEPGLLDAIHKLWKNDIPSKVGVFGWRLLLDKLPTRAALASK</sequence>
<dbReference type="Proteomes" id="UP000236291">
    <property type="component" value="Unassembled WGS sequence"/>
</dbReference>
<proteinExistence type="predicted"/>
<protein>
    <submittedName>
        <fullName evidence="1">Ribonuclease H</fullName>
    </submittedName>
</protein>
<reference evidence="1 2" key="2">
    <citation type="journal article" date="2017" name="Front. Plant Sci.">
        <title>Gene Classification and Mining of Molecular Markers Useful in Red Clover (Trifolium pratense) Breeding.</title>
        <authorList>
            <person name="Istvanek J."/>
            <person name="Dluhosova J."/>
            <person name="Dluhos P."/>
            <person name="Patkova L."/>
            <person name="Nedelnik J."/>
            <person name="Repkova J."/>
        </authorList>
    </citation>
    <scope>NUCLEOTIDE SEQUENCE [LARGE SCALE GENOMIC DNA]</scope>
    <source>
        <strain evidence="2">cv. Tatra</strain>
        <tissue evidence="1">Young leaves</tissue>
    </source>
</reference>
<feature type="non-terminal residue" evidence="1">
    <location>
        <position position="199"/>
    </location>
</feature>
<evidence type="ECO:0000313" key="2">
    <source>
        <dbReference type="Proteomes" id="UP000236291"/>
    </source>
</evidence>
<reference evidence="1 2" key="1">
    <citation type="journal article" date="2014" name="Am. J. Bot.">
        <title>Genome assembly and annotation for red clover (Trifolium pratense; Fabaceae).</title>
        <authorList>
            <person name="Istvanek J."/>
            <person name="Jaros M."/>
            <person name="Krenek A."/>
            <person name="Repkova J."/>
        </authorList>
    </citation>
    <scope>NUCLEOTIDE SEQUENCE [LARGE SCALE GENOMIC DNA]</scope>
    <source>
        <strain evidence="2">cv. Tatra</strain>
        <tissue evidence="1">Young leaves</tissue>
    </source>
</reference>
<dbReference type="EMBL" id="ASHM01083951">
    <property type="protein sequence ID" value="PNX60908.1"/>
    <property type="molecule type" value="Genomic_DNA"/>
</dbReference>
<organism evidence="1 2">
    <name type="scientific">Trifolium pratense</name>
    <name type="common">Red clover</name>
    <dbReference type="NCBI Taxonomy" id="57577"/>
    <lineage>
        <taxon>Eukaryota</taxon>
        <taxon>Viridiplantae</taxon>
        <taxon>Streptophyta</taxon>
        <taxon>Embryophyta</taxon>
        <taxon>Tracheophyta</taxon>
        <taxon>Spermatophyta</taxon>
        <taxon>Magnoliopsida</taxon>
        <taxon>eudicotyledons</taxon>
        <taxon>Gunneridae</taxon>
        <taxon>Pentapetalae</taxon>
        <taxon>rosids</taxon>
        <taxon>fabids</taxon>
        <taxon>Fabales</taxon>
        <taxon>Fabaceae</taxon>
        <taxon>Papilionoideae</taxon>
        <taxon>50 kb inversion clade</taxon>
        <taxon>NPAAA clade</taxon>
        <taxon>Hologalegina</taxon>
        <taxon>IRL clade</taxon>
        <taxon>Trifolieae</taxon>
        <taxon>Trifolium</taxon>
    </lineage>
</organism>
<comment type="caution">
    <text evidence="1">The sequence shown here is derived from an EMBL/GenBank/DDBJ whole genome shotgun (WGS) entry which is preliminary data.</text>
</comment>
<dbReference type="STRING" id="57577.A0A2K3K3Q9"/>
<accession>A0A2K3K3Q9</accession>